<feature type="region of interest" description="Disordered" evidence="1">
    <location>
        <begin position="1"/>
        <end position="92"/>
    </location>
</feature>
<sequence>MPSVAPPATNSSEQSSSFATSSSSVASAPSPDDLQVPSRQPPTSSSRSSTAAQDPAFDSKSTFGSSPNAVSSFGSRQDQGPSTTTTDASSTTVGVHFAKSDYDMNVYTKTLEDFGFDKSEDALVQLCCRVRDRQDR</sequence>
<evidence type="ECO:0000313" key="2">
    <source>
        <dbReference type="EMBL" id="EMS59476.1"/>
    </source>
</evidence>
<feature type="compositionally biased region" description="Polar residues" evidence="1">
    <location>
        <begin position="59"/>
        <end position="81"/>
    </location>
</feature>
<dbReference type="AlphaFoldDB" id="M7ZIL8"/>
<feature type="compositionally biased region" description="Low complexity" evidence="1">
    <location>
        <begin position="11"/>
        <end position="30"/>
    </location>
</feature>
<feature type="compositionally biased region" description="Low complexity" evidence="1">
    <location>
        <begin position="41"/>
        <end position="53"/>
    </location>
</feature>
<feature type="compositionally biased region" description="Low complexity" evidence="1">
    <location>
        <begin position="82"/>
        <end position="92"/>
    </location>
</feature>
<dbReference type="EMBL" id="KD120345">
    <property type="protein sequence ID" value="EMS59476.1"/>
    <property type="molecule type" value="Genomic_DNA"/>
</dbReference>
<proteinExistence type="predicted"/>
<accession>M7ZIL8</accession>
<organism evidence="2">
    <name type="scientific">Triticum urartu</name>
    <name type="common">Red wild einkorn</name>
    <name type="synonym">Crithodium urartu</name>
    <dbReference type="NCBI Taxonomy" id="4572"/>
    <lineage>
        <taxon>Eukaryota</taxon>
        <taxon>Viridiplantae</taxon>
        <taxon>Streptophyta</taxon>
        <taxon>Embryophyta</taxon>
        <taxon>Tracheophyta</taxon>
        <taxon>Spermatophyta</taxon>
        <taxon>Magnoliopsida</taxon>
        <taxon>Liliopsida</taxon>
        <taxon>Poales</taxon>
        <taxon>Poaceae</taxon>
        <taxon>BOP clade</taxon>
        <taxon>Pooideae</taxon>
        <taxon>Triticodae</taxon>
        <taxon>Triticeae</taxon>
        <taxon>Triticinae</taxon>
        <taxon>Triticum</taxon>
    </lineage>
</organism>
<reference evidence="2" key="1">
    <citation type="journal article" date="2013" name="Nature">
        <title>Draft genome of the wheat A-genome progenitor Triticum urartu.</title>
        <authorList>
            <person name="Ling H.Q."/>
            <person name="Zhao S."/>
            <person name="Liu D."/>
            <person name="Wang J."/>
            <person name="Sun H."/>
            <person name="Zhang C."/>
            <person name="Fan H."/>
            <person name="Li D."/>
            <person name="Dong L."/>
            <person name="Tao Y."/>
            <person name="Gao C."/>
            <person name="Wu H."/>
            <person name="Li Y."/>
            <person name="Cui Y."/>
            <person name="Guo X."/>
            <person name="Zheng S."/>
            <person name="Wang B."/>
            <person name="Yu K."/>
            <person name="Liang Q."/>
            <person name="Yang W."/>
            <person name="Lou X."/>
            <person name="Chen J."/>
            <person name="Feng M."/>
            <person name="Jian J."/>
            <person name="Zhang X."/>
            <person name="Luo G."/>
            <person name="Jiang Y."/>
            <person name="Liu J."/>
            <person name="Wang Z."/>
            <person name="Sha Y."/>
            <person name="Zhang B."/>
            <person name="Wu H."/>
            <person name="Tang D."/>
            <person name="Shen Q."/>
            <person name="Xue P."/>
            <person name="Zou S."/>
            <person name="Wang X."/>
            <person name="Liu X."/>
            <person name="Wang F."/>
            <person name="Yang Y."/>
            <person name="An X."/>
            <person name="Dong Z."/>
            <person name="Zhang K."/>
            <person name="Zhang X."/>
            <person name="Luo M.C."/>
            <person name="Dvorak J."/>
            <person name="Tong Y."/>
            <person name="Wang J."/>
            <person name="Yang H."/>
            <person name="Li Z."/>
            <person name="Wang D."/>
            <person name="Zhang A."/>
            <person name="Wang J."/>
        </authorList>
    </citation>
    <scope>NUCLEOTIDE SEQUENCE</scope>
</reference>
<evidence type="ECO:0000256" key="1">
    <source>
        <dbReference type="SAM" id="MobiDB-lite"/>
    </source>
</evidence>
<name>M7ZIL8_TRIUA</name>
<gene>
    <name evidence="2" type="ORF">TRIUR3_31529</name>
</gene>
<protein>
    <submittedName>
        <fullName evidence="2">Uncharacterized protein</fullName>
    </submittedName>
</protein>